<dbReference type="PANTHER" id="PTHR30580:SF0">
    <property type="entry name" value="PRIMOSOMAL PROTEIN N"/>
    <property type="match status" value="1"/>
</dbReference>
<keyword evidence="10 12" id="KW-0413">Isomerase</keyword>
<evidence type="ECO:0000256" key="7">
    <source>
        <dbReference type="ARBA" id="ARBA00022833"/>
    </source>
</evidence>
<dbReference type="SUPFAM" id="SSF52540">
    <property type="entry name" value="P-loop containing nucleoside triphosphate hydrolases"/>
    <property type="match status" value="1"/>
</dbReference>
<keyword evidence="7 12" id="KW-0862">Zinc</keyword>
<dbReference type="Proteomes" id="UP000267249">
    <property type="component" value="Chromosome"/>
</dbReference>
<dbReference type="PROSITE" id="PS51194">
    <property type="entry name" value="HELICASE_CTER"/>
    <property type="match status" value="1"/>
</dbReference>
<evidence type="ECO:0000256" key="10">
    <source>
        <dbReference type="ARBA" id="ARBA00023235"/>
    </source>
</evidence>
<dbReference type="GO" id="GO:0006270">
    <property type="term" value="P:DNA replication initiation"/>
    <property type="evidence" value="ECO:0007669"/>
    <property type="project" value="TreeGrafter"/>
</dbReference>
<sequence>MSSLEGWRAGDMMHPALPQVWAEVLVDCPGVEAPYTYAVNSQMAIALGDVVLVPFGDRLVGGLVVRVLAECPDDLDPARIRSIHEVVAQSFFQAHYWDLLERTANYYHVPLTQVLRAALPPGLLRRSQRRIRALRGAQPILRSQAAQRIWPLLQKNLETGYSWRYLCQQHPQAPQGLRELLQAGCVESYICLGKSAQAKQQLAITLVQRLPGLTQRQAAIVAQLQQSGGEAWLQTFQQQTGASRGLLDRLTELGCVAIAPKERLRSGIQTTDVEADQPRVLTPAQAAALAQIQKADAGETLLLHGVTGSGKTEVYLQAIAPFLDQQRSVLVLVPEIGLTPQLTERFQQRFGRDRLCLYHSGLSDGERYDAWRQMLLGGARVVIGTRSAVFAPLPNLGLIILDEEHDSSFKQEQTAPCYHARQVAQWRSQLEGCPLLLGSATPALETWATTQGTESQTHYLQLPDRVEARSLPPIEIVDLRQELANGNRSIFSTKLQQALIDLQQRGEQGILFIHRRGHSTFVSCRACGTAIGCPHCDVSLSYHLDQILDQSLLRCHYCNYTQAQPQRCPVCDSPYLKNFGSGSQRVEAEVKRLFPELTVFRYDSDTTRQKGGHQKVLDQFRSQPASLLVGTQMLTKGIDLPQVTVVGVVAADGLLHMPDFRASERSLQTLIQVAGRAGRGDRPGRVIVQTYSPDHPVLQHLADHNYSQFLSEELQERQAHGYPPAQRLLLLSCSGLDEDAVIQAAEAIADHLREQALESVEILGPAPANIARIARRHRWQILLKSPPDRDWNWLKPDQLRSFCRKGVSLLIDVDPISF</sequence>
<evidence type="ECO:0000259" key="13">
    <source>
        <dbReference type="PROSITE" id="PS51192"/>
    </source>
</evidence>
<evidence type="ECO:0000256" key="3">
    <source>
        <dbReference type="ARBA" id="ARBA00022723"/>
    </source>
</evidence>
<dbReference type="FunFam" id="3.40.50.300:FF:000489">
    <property type="entry name" value="Primosome assembly protein PriA"/>
    <property type="match status" value="1"/>
</dbReference>
<dbReference type="Pfam" id="PF17764">
    <property type="entry name" value="PriA_3primeBD"/>
    <property type="match status" value="1"/>
</dbReference>
<dbReference type="GO" id="GO:0005524">
    <property type="term" value="F:ATP binding"/>
    <property type="evidence" value="ECO:0007669"/>
    <property type="project" value="UniProtKB-UniRule"/>
</dbReference>
<dbReference type="Pfam" id="PF18319">
    <property type="entry name" value="Zn_ribbon_PriA"/>
    <property type="match status" value="1"/>
</dbReference>
<evidence type="ECO:0000313" key="16">
    <source>
        <dbReference type="Proteomes" id="UP000267249"/>
    </source>
</evidence>
<dbReference type="InterPro" id="IPR001650">
    <property type="entry name" value="Helicase_C-like"/>
</dbReference>
<dbReference type="GO" id="GO:0006269">
    <property type="term" value="P:DNA replication, synthesis of primer"/>
    <property type="evidence" value="ECO:0007669"/>
    <property type="project" value="UniProtKB-KW"/>
</dbReference>
<keyword evidence="6 12" id="KW-0347">Helicase</keyword>
<dbReference type="CDD" id="cd17929">
    <property type="entry name" value="DEXHc_priA"/>
    <property type="match status" value="1"/>
</dbReference>
<feature type="binding site" evidence="12">
    <location>
        <position position="571"/>
    </location>
    <ligand>
        <name>Zn(2+)</name>
        <dbReference type="ChEBI" id="CHEBI:29105"/>
        <label>1</label>
    </ligand>
</feature>
<evidence type="ECO:0000256" key="4">
    <source>
        <dbReference type="ARBA" id="ARBA00022741"/>
    </source>
</evidence>
<feature type="domain" description="Helicase C-terminal" evidence="14">
    <location>
        <begin position="543"/>
        <end position="730"/>
    </location>
</feature>
<keyword evidence="3 12" id="KW-0479">Metal-binding</keyword>
<dbReference type="GO" id="GO:0003677">
    <property type="term" value="F:DNA binding"/>
    <property type="evidence" value="ECO:0007669"/>
    <property type="project" value="UniProtKB-UniRule"/>
</dbReference>
<dbReference type="GO" id="GO:0006310">
    <property type="term" value="P:DNA recombination"/>
    <property type="evidence" value="ECO:0007669"/>
    <property type="project" value="InterPro"/>
</dbReference>
<keyword evidence="4 12" id="KW-0547">Nucleotide-binding</keyword>
<dbReference type="SMART" id="SM00490">
    <property type="entry name" value="HELICc"/>
    <property type="match status" value="1"/>
</dbReference>
<dbReference type="InterPro" id="IPR040498">
    <property type="entry name" value="PriA_CRR"/>
</dbReference>
<keyword evidence="2 12" id="KW-0235">DNA replication</keyword>
<keyword evidence="5 12" id="KW-0378">Hydrolase</keyword>
<evidence type="ECO:0000256" key="12">
    <source>
        <dbReference type="HAMAP-Rule" id="MF_00983"/>
    </source>
</evidence>
<feature type="binding site" evidence="12">
    <location>
        <position position="524"/>
    </location>
    <ligand>
        <name>Zn(2+)</name>
        <dbReference type="ChEBI" id="CHEBI:29105"/>
        <label>1</label>
    </ligand>
</feature>
<dbReference type="InterPro" id="IPR011545">
    <property type="entry name" value="DEAD/DEAH_box_helicase_dom"/>
</dbReference>
<dbReference type="EMBL" id="CP030139">
    <property type="protein sequence ID" value="AZB73776.2"/>
    <property type="molecule type" value="Genomic_DNA"/>
</dbReference>
<dbReference type="GO" id="GO:0016787">
    <property type="term" value="F:hydrolase activity"/>
    <property type="evidence" value="ECO:0007669"/>
    <property type="project" value="UniProtKB-KW"/>
</dbReference>
<keyword evidence="1 12" id="KW-0639">Primosome</keyword>
<dbReference type="PANTHER" id="PTHR30580">
    <property type="entry name" value="PRIMOSOMAL PROTEIN N"/>
    <property type="match status" value="1"/>
</dbReference>
<dbReference type="PROSITE" id="PS51192">
    <property type="entry name" value="HELICASE_ATP_BIND_1"/>
    <property type="match status" value="1"/>
</dbReference>
<comment type="catalytic activity">
    <reaction evidence="11 12">
        <text>ATP + H2O = ADP + phosphate + H(+)</text>
        <dbReference type="Rhea" id="RHEA:13065"/>
        <dbReference type="ChEBI" id="CHEBI:15377"/>
        <dbReference type="ChEBI" id="CHEBI:15378"/>
        <dbReference type="ChEBI" id="CHEBI:30616"/>
        <dbReference type="ChEBI" id="CHEBI:43474"/>
        <dbReference type="ChEBI" id="CHEBI:456216"/>
        <dbReference type="EC" id="5.6.2.4"/>
    </reaction>
</comment>
<comment type="function">
    <text evidence="12">Initiates the restart of stalled replication forks, which reloads the replicative helicase on sites other than the origin of replication. Recognizes and binds to abandoned replication forks and remodels them to uncover a helicase loading site. Promotes assembly of the primosome at these replication forks.</text>
</comment>
<accession>A0AAN1QQT4</accession>
<evidence type="ECO:0000256" key="1">
    <source>
        <dbReference type="ARBA" id="ARBA00022515"/>
    </source>
</evidence>
<feature type="binding site" evidence="12">
    <location>
        <position position="527"/>
    </location>
    <ligand>
        <name>Zn(2+)</name>
        <dbReference type="ChEBI" id="CHEBI:29105"/>
        <label>1</label>
    </ligand>
</feature>
<dbReference type="Gene3D" id="3.40.1440.60">
    <property type="entry name" value="PriA, 3(prime) DNA-binding domain"/>
    <property type="match status" value="1"/>
</dbReference>
<comment type="cofactor">
    <cofactor evidence="12">
        <name>Zn(2+)</name>
        <dbReference type="ChEBI" id="CHEBI:29105"/>
    </cofactor>
    <text evidence="12">Binds 2 zinc ions per subunit.</text>
</comment>
<dbReference type="Pfam" id="PF00271">
    <property type="entry name" value="Helicase_C"/>
    <property type="match status" value="1"/>
</dbReference>
<keyword evidence="8 12" id="KW-0067">ATP-binding</keyword>
<evidence type="ECO:0000256" key="5">
    <source>
        <dbReference type="ARBA" id="ARBA00022801"/>
    </source>
</evidence>
<feature type="binding site" evidence="12">
    <location>
        <position position="555"/>
    </location>
    <ligand>
        <name>Zn(2+)</name>
        <dbReference type="ChEBI" id="CHEBI:29105"/>
        <label>2</label>
    </ligand>
</feature>
<comment type="catalytic activity">
    <reaction evidence="12">
        <text>Couples ATP hydrolysis with the unwinding of duplex DNA by translocating in the 3'-5' direction.</text>
        <dbReference type="EC" id="5.6.2.4"/>
    </reaction>
</comment>
<dbReference type="Pfam" id="PF18074">
    <property type="entry name" value="PriA_C"/>
    <property type="match status" value="1"/>
</dbReference>
<evidence type="ECO:0000256" key="11">
    <source>
        <dbReference type="ARBA" id="ARBA00048988"/>
    </source>
</evidence>
<dbReference type="InterPro" id="IPR041236">
    <property type="entry name" value="PriA_C"/>
</dbReference>
<comment type="subunit">
    <text evidence="12">Component of the replication restart primosome.</text>
</comment>
<gene>
    <name evidence="12 15" type="primary">priA</name>
    <name evidence="15" type="ORF">DOP62_13065</name>
</gene>
<dbReference type="GO" id="GO:0043138">
    <property type="term" value="F:3'-5' DNA helicase activity"/>
    <property type="evidence" value="ECO:0007669"/>
    <property type="project" value="UniProtKB-EC"/>
</dbReference>
<proteinExistence type="inferred from homology"/>
<dbReference type="HAMAP" id="MF_00983">
    <property type="entry name" value="PriA"/>
    <property type="match status" value="1"/>
</dbReference>
<reference evidence="15 16" key="1">
    <citation type="journal article" date="2018" name="Sci. Rep.">
        <title>Genome Features and Biochemical Characteristics of a Robust, Fast Growing and Naturally Transformable Cyanobacterium Synechococcus elongatus PCC 11801 Isolated from India.</title>
        <authorList>
            <person name="Jaiswal D."/>
            <person name="Sengupta A."/>
            <person name="Sohoni S."/>
            <person name="Sengupta S."/>
            <person name="Phadnavis A.G."/>
            <person name="Pakrasi H.B."/>
            <person name="Wangikar P.P."/>
        </authorList>
    </citation>
    <scope>NUCLEOTIDE SEQUENCE [LARGE SCALE GENOMIC DNA]</scope>
    <source>
        <strain evidence="15 16">PCC 11801</strain>
    </source>
</reference>
<feature type="binding site" evidence="12">
    <location>
        <position position="568"/>
    </location>
    <ligand>
        <name>Zn(2+)</name>
        <dbReference type="ChEBI" id="CHEBI:29105"/>
        <label>1</label>
    </ligand>
</feature>
<feature type="binding site" evidence="12">
    <location>
        <position position="533"/>
    </location>
    <ligand>
        <name>Zn(2+)</name>
        <dbReference type="ChEBI" id="CHEBI:29105"/>
        <label>2</label>
    </ligand>
</feature>
<protein>
    <recommendedName>
        <fullName evidence="12">Replication restart protein PriA</fullName>
    </recommendedName>
    <alternativeName>
        <fullName evidence="12">ATP-dependent DNA helicase PriA</fullName>
        <ecNumber evidence="12">5.6.2.4</ecNumber>
    </alternativeName>
    <alternativeName>
        <fullName evidence="12">DNA 3'-5' helicase PriA</fullName>
    </alternativeName>
</protein>
<dbReference type="InterPro" id="IPR042115">
    <property type="entry name" value="PriA_3primeBD_sf"/>
</dbReference>
<dbReference type="InterPro" id="IPR027417">
    <property type="entry name" value="P-loop_NTPase"/>
</dbReference>
<dbReference type="Pfam" id="PF00270">
    <property type="entry name" value="DEAD"/>
    <property type="match status" value="1"/>
</dbReference>
<feature type="binding site" evidence="12">
    <location>
        <position position="536"/>
    </location>
    <ligand>
        <name>Zn(2+)</name>
        <dbReference type="ChEBI" id="CHEBI:29105"/>
        <label>2</label>
    </ligand>
</feature>
<dbReference type="GO" id="GO:0008270">
    <property type="term" value="F:zinc ion binding"/>
    <property type="evidence" value="ECO:0007669"/>
    <property type="project" value="UniProtKB-UniRule"/>
</dbReference>
<dbReference type="SMART" id="SM00487">
    <property type="entry name" value="DEXDc"/>
    <property type="match status" value="1"/>
</dbReference>
<evidence type="ECO:0000256" key="2">
    <source>
        <dbReference type="ARBA" id="ARBA00022705"/>
    </source>
</evidence>
<evidence type="ECO:0000259" key="14">
    <source>
        <dbReference type="PROSITE" id="PS51194"/>
    </source>
</evidence>
<evidence type="ECO:0000256" key="9">
    <source>
        <dbReference type="ARBA" id="ARBA00023125"/>
    </source>
</evidence>
<dbReference type="InterPro" id="IPR041222">
    <property type="entry name" value="PriA_3primeBD"/>
</dbReference>
<comment type="similarity">
    <text evidence="12">Belongs to the helicase family. PriA subfamily.</text>
</comment>
<organism evidence="15 16">
    <name type="scientific">Synechococcus elongatus PCC 11801</name>
    <dbReference type="NCBI Taxonomy" id="2219813"/>
    <lineage>
        <taxon>Bacteria</taxon>
        <taxon>Bacillati</taxon>
        <taxon>Cyanobacteriota</taxon>
        <taxon>Cyanophyceae</taxon>
        <taxon>Synechococcales</taxon>
        <taxon>Synechococcaceae</taxon>
        <taxon>Synechococcus</taxon>
    </lineage>
</organism>
<evidence type="ECO:0000256" key="8">
    <source>
        <dbReference type="ARBA" id="ARBA00022840"/>
    </source>
</evidence>
<keyword evidence="9 12" id="KW-0238">DNA-binding</keyword>
<evidence type="ECO:0000313" key="15">
    <source>
        <dbReference type="EMBL" id="AZB73776.2"/>
    </source>
</evidence>
<dbReference type="GO" id="GO:0006302">
    <property type="term" value="P:double-strand break repair"/>
    <property type="evidence" value="ECO:0007669"/>
    <property type="project" value="InterPro"/>
</dbReference>
<dbReference type="InterPro" id="IPR014001">
    <property type="entry name" value="Helicase_ATP-bd"/>
</dbReference>
<feature type="domain" description="Helicase ATP-binding" evidence="13">
    <location>
        <begin position="292"/>
        <end position="460"/>
    </location>
</feature>
<evidence type="ECO:0000256" key="6">
    <source>
        <dbReference type="ARBA" id="ARBA00022806"/>
    </source>
</evidence>
<dbReference type="Gene3D" id="3.40.50.300">
    <property type="entry name" value="P-loop containing nucleotide triphosphate hydrolases"/>
    <property type="match status" value="2"/>
</dbReference>
<feature type="binding site" evidence="12">
    <location>
        <position position="558"/>
    </location>
    <ligand>
        <name>Zn(2+)</name>
        <dbReference type="ChEBI" id="CHEBI:29105"/>
        <label>2</label>
    </ligand>
</feature>
<dbReference type="GO" id="GO:1990077">
    <property type="term" value="C:primosome complex"/>
    <property type="evidence" value="ECO:0007669"/>
    <property type="project" value="UniProtKB-UniRule"/>
</dbReference>
<dbReference type="AlphaFoldDB" id="A0AAN1QQT4"/>
<dbReference type="InterPro" id="IPR005259">
    <property type="entry name" value="PriA"/>
</dbReference>
<dbReference type="CDD" id="cd18804">
    <property type="entry name" value="SF2_C_priA"/>
    <property type="match status" value="1"/>
</dbReference>
<dbReference type="NCBIfam" id="NF004066">
    <property type="entry name" value="PRK05580.1-3"/>
    <property type="match status" value="1"/>
</dbReference>
<dbReference type="NCBIfam" id="TIGR00595">
    <property type="entry name" value="priA"/>
    <property type="match status" value="1"/>
</dbReference>
<name>A0AAN1QQT4_SYNEL</name>
<dbReference type="EC" id="5.6.2.4" evidence="12"/>